<proteinExistence type="inferred from homology"/>
<dbReference type="Gene3D" id="3.40.50.720">
    <property type="entry name" value="NAD(P)-binding Rossmann-like Domain"/>
    <property type="match status" value="1"/>
</dbReference>
<dbReference type="Proteomes" id="UP000475214">
    <property type="component" value="Unassembled WGS sequence"/>
</dbReference>
<organism evidence="4 5">
    <name type="scientific">Phytoactinopolyspora halotolerans</name>
    <dbReference type="NCBI Taxonomy" id="1981512"/>
    <lineage>
        <taxon>Bacteria</taxon>
        <taxon>Bacillati</taxon>
        <taxon>Actinomycetota</taxon>
        <taxon>Actinomycetes</taxon>
        <taxon>Jiangellales</taxon>
        <taxon>Jiangellaceae</taxon>
        <taxon>Phytoactinopolyspora</taxon>
    </lineage>
</organism>
<dbReference type="InterPro" id="IPR001509">
    <property type="entry name" value="Epimerase_deHydtase"/>
</dbReference>
<evidence type="ECO:0000313" key="5">
    <source>
        <dbReference type="Proteomes" id="UP000475214"/>
    </source>
</evidence>
<evidence type="ECO:0000259" key="3">
    <source>
        <dbReference type="Pfam" id="PF08338"/>
    </source>
</evidence>
<evidence type="ECO:0000313" key="4">
    <source>
        <dbReference type="EMBL" id="NEE01464.1"/>
    </source>
</evidence>
<dbReference type="Pfam" id="PF08338">
    <property type="entry name" value="DUF1731"/>
    <property type="match status" value="1"/>
</dbReference>
<dbReference type="PANTHER" id="PTHR11092:SF0">
    <property type="entry name" value="EPIMERASE FAMILY PROTEIN SDR39U1"/>
    <property type="match status" value="1"/>
</dbReference>
<accession>A0A6L9SA06</accession>
<dbReference type="InterPro" id="IPR010099">
    <property type="entry name" value="SDR39U1"/>
</dbReference>
<dbReference type="InterPro" id="IPR013549">
    <property type="entry name" value="DUF1731"/>
</dbReference>
<name>A0A6L9SA06_9ACTN</name>
<dbReference type="InterPro" id="IPR036291">
    <property type="entry name" value="NAD(P)-bd_dom_sf"/>
</dbReference>
<protein>
    <submittedName>
        <fullName evidence="4">TIGR01777 family protein</fullName>
    </submittedName>
</protein>
<evidence type="ECO:0000256" key="1">
    <source>
        <dbReference type="ARBA" id="ARBA00009353"/>
    </source>
</evidence>
<dbReference type="CDD" id="cd07820">
    <property type="entry name" value="SRPBCC_3"/>
    <property type="match status" value="1"/>
</dbReference>
<dbReference type="InterPro" id="IPR023393">
    <property type="entry name" value="START-like_dom_sf"/>
</dbReference>
<comment type="similarity">
    <text evidence="1">Belongs to the NAD(P)-dependent epimerase/dehydratase family. SDR39U1 subfamily.</text>
</comment>
<dbReference type="EMBL" id="JAAGOA010000009">
    <property type="protein sequence ID" value="NEE01464.1"/>
    <property type="molecule type" value="Genomic_DNA"/>
</dbReference>
<dbReference type="Gene3D" id="3.30.530.20">
    <property type="match status" value="1"/>
</dbReference>
<keyword evidence="5" id="KW-1185">Reference proteome</keyword>
<dbReference type="Pfam" id="PF01370">
    <property type="entry name" value="Epimerase"/>
    <property type="match status" value="1"/>
</dbReference>
<dbReference type="SUPFAM" id="SSF55961">
    <property type="entry name" value="Bet v1-like"/>
    <property type="match status" value="1"/>
</dbReference>
<dbReference type="PANTHER" id="PTHR11092">
    <property type="entry name" value="SUGAR NUCLEOTIDE EPIMERASE RELATED"/>
    <property type="match status" value="1"/>
</dbReference>
<evidence type="ECO:0000259" key="2">
    <source>
        <dbReference type="Pfam" id="PF01370"/>
    </source>
</evidence>
<comment type="caution">
    <text evidence="4">The sequence shown here is derived from an EMBL/GenBank/DDBJ whole genome shotgun (WGS) entry which is preliminary data.</text>
</comment>
<feature type="domain" description="DUF1731" evidence="3">
    <location>
        <begin position="384"/>
        <end position="432"/>
    </location>
</feature>
<dbReference type="NCBIfam" id="TIGR01777">
    <property type="entry name" value="yfcH"/>
    <property type="match status" value="1"/>
</dbReference>
<feature type="domain" description="NAD-dependent epimerase/dehydratase" evidence="2">
    <location>
        <begin position="141"/>
        <end position="344"/>
    </location>
</feature>
<dbReference type="SUPFAM" id="SSF51735">
    <property type="entry name" value="NAD(P)-binding Rossmann-fold domains"/>
    <property type="match status" value="1"/>
</dbReference>
<dbReference type="AlphaFoldDB" id="A0A6L9SA06"/>
<gene>
    <name evidence="4" type="ORF">G1H10_14915</name>
</gene>
<sequence length="446" mass="48056">MPASVEGVFAWHARPGAISRLTPPWQPVRVAEEALSLRDGRARLRLPGGLTWAAAHQPDGYDPPRQFVDQLASSPFSRVLSWRHTHEFTPDDGGTRVTDVVETSVPEAVLRSMFRYRHAQLAEDLAAQERSRRWQTDALTVAITGSSGLVGTAVAALLSTAGHRVIRLVRRSPRGQDERQWNPESPDTDLLAGVDAVIHLAGASIGGRFTESHKREIRDSRIGPTHRLAQAAAAAPSGPHVFVSASAIGFYGSHRGDELLTEDHERGDGFLADVVADWEAATAPAAGSGIRCVQVRTGIVQTPRGGTLQLLYPMFFAGLGGRLGDGTQWLSWIGIDDLADIYLRSVCDADLHGPLNAVAPTPVRNAEYTRTLARVLRRPALVPVPGLGPRLLLGQEGAEELALASQRVAPGVLAGASHVFRHPDLEHALRHVLGRLRATDAPQTAH</sequence>
<reference evidence="4 5" key="1">
    <citation type="submission" date="2020-02" db="EMBL/GenBank/DDBJ databases">
        <authorList>
            <person name="Li X.-J."/>
            <person name="Han X.-M."/>
        </authorList>
    </citation>
    <scope>NUCLEOTIDE SEQUENCE [LARGE SCALE GENOMIC DNA]</scope>
    <source>
        <strain evidence="4 5">CCTCC AB 2017055</strain>
    </source>
</reference>